<keyword evidence="3 6" id="KW-0812">Transmembrane</keyword>
<feature type="transmembrane region" description="Helical" evidence="6">
    <location>
        <begin position="116"/>
        <end position="132"/>
    </location>
</feature>
<evidence type="ECO:0000313" key="8">
    <source>
        <dbReference type="Proteomes" id="UP000028878"/>
    </source>
</evidence>
<feature type="transmembrane region" description="Helical" evidence="6">
    <location>
        <begin position="12"/>
        <end position="30"/>
    </location>
</feature>
<dbReference type="InterPro" id="IPR043428">
    <property type="entry name" value="LivM-like"/>
</dbReference>
<dbReference type="Proteomes" id="UP000028878">
    <property type="component" value="Unassembled WGS sequence"/>
</dbReference>
<evidence type="ECO:0000313" key="7">
    <source>
        <dbReference type="EMBL" id="CDN86296.1"/>
    </source>
</evidence>
<name>A0A1L1PJS0_HYDIT</name>
<feature type="transmembrane region" description="Helical" evidence="6">
    <location>
        <begin position="91"/>
        <end position="109"/>
    </location>
</feature>
<evidence type="ECO:0000256" key="6">
    <source>
        <dbReference type="SAM" id="Phobius"/>
    </source>
</evidence>
<dbReference type="GO" id="GO:0015658">
    <property type="term" value="F:branched-chain amino acid transmembrane transporter activity"/>
    <property type="evidence" value="ECO:0007669"/>
    <property type="project" value="InterPro"/>
</dbReference>
<dbReference type="InterPro" id="IPR001851">
    <property type="entry name" value="ABC_transp_permease"/>
</dbReference>
<dbReference type="CDD" id="cd06581">
    <property type="entry name" value="TM_PBP1_LivM_like"/>
    <property type="match status" value="1"/>
</dbReference>
<keyword evidence="5 6" id="KW-0472">Membrane</keyword>
<feature type="transmembrane region" description="Helical" evidence="6">
    <location>
        <begin position="166"/>
        <end position="195"/>
    </location>
</feature>
<accession>A0A1L1PJS0</accession>
<keyword evidence="4 6" id="KW-1133">Transmembrane helix</keyword>
<proteinExistence type="predicted"/>
<gene>
    <name evidence="7" type="ORF">BN948_00697</name>
</gene>
<feature type="transmembrane region" description="Helical" evidence="6">
    <location>
        <begin position="36"/>
        <end position="55"/>
    </location>
</feature>
<feature type="transmembrane region" description="Helical" evidence="6">
    <location>
        <begin position="216"/>
        <end position="236"/>
    </location>
</feature>
<dbReference type="PANTHER" id="PTHR30482">
    <property type="entry name" value="HIGH-AFFINITY BRANCHED-CHAIN AMINO ACID TRANSPORT SYSTEM PERMEASE"/>
    <property type="match status" value="1"/>
</dbReference>
<evidence type="ECO:0000256" key="5">
    <source>
        <dbReference type="ARBA" id="ARBA00023136"/>
    </source>
</evidence>
<evidence type="ECO:0000256" key="2">
    <source>
        <dbReference type="ARBA" id="ARBA00022475"/>
    </source>
</evidence>
<dbReference type="Pfam" id="PF02653">
    <property type="entry name" value="BPD_transp_2"/>
    <property type="match status" value="1"/>
</dbReference>
<comment type="subcellular location">
    <subcellularLocation>
        <location evidence="1">Cell membrane</location>
        <topology evidence="1">Multi-pass membrane protein</topology>
    </subcellularLocation>
</comment>
<evidence type="ECO:0000256" key="1">
    <source>
        <dbReference type="ARBA" id="ARBA00004651"/>
    </source>
</evidence>
<dbReference type="AlphaFoldDB" id="A0A1L1PJS0"/>
<sequence length="341" mass="35593">MTALVDRVPGRGTTVALAAIGLALLLVFLVHGYWAFKLATVVILALAVRGLQLLIGSSGQISLGHGAFFGLGAYASGVFMSQAWLTPYLSVPVAALVCGVLGFLFGLPAVRLAGPYLALATFALSLAFPQLLKHPLFEDWTGGVSGLSLDPVTVPFGITWLHDDQWALLMTIVWAAIVYTALHRLVCGPTGLAWISLRDHPTAATAVGVDVRRWKAIAFGVSAATVGAAGALNTVLTGFVSPDSFTVFLSLSLLVGVAISGPTSILGTGVAAVFLSFAPDVMEKVSRELTGVLYGAVMLAIVFVVPALNQWRRRSALKRRADTAAPAPVPVPVAATPEQAR</sequence>
<keyword evidence="8" id="KW-1185">Reference proteome</keyword>
<feature type="transmembrane region" description="Helical" evidence="6">
    <location>
        <begin position="248"/>
        <end position="277"/>
    </location>
</feature>
<evidence type="ECO:0000256" key="4">
    <source>
        <dbReference type="ARBA" id="ARBA00022989"/>
    </source>
</evidence>
<dbReference type="GO" id="GO:0005886">
    <property type="term" value="C:plasma membrane"/>
    <property type="evidence" value="ECO:0007669"/>
    <property type="project" value="UniProtKB-SubCell"/>
</dbReference>
<dbReference type="PANTHER" id="PTHR30482:SF20">
    <property type="entry name" value="HIGH-AFFINITY BRANCHED-CHAIN AMINO ACID TRANSPORT SYSTEM PERMEASE PROTEIN LIVM"/>
    <property type="match status" value="1"/>
</dbReference>
<reference evidence="8" key="1">
    <citation type="submission" date="2014-11" db="EMBL/GenBank/DDBJ databases">
        <title>Draft genome sequence of Hydrogenophaga intermedia S1.</title>
        <authorList>
            <person name="Gan H.M."/>
            <person name="Chew T.H."/>
            <person name="Stolz A."/>
        </authorList>
    </citation>
    <scope>NUCLEOTIDE SEQUENCE [LARGE SCALE GENOMIC DNA]</scope>
    <source>
        <strain evidence="8">S1</strain>
    </source>
</reference>
<keyword evidence="2" id="KW-1003">Cell membrane</keyword>
<protein>
    <submittedName>
        <fullName evidence="7">Inner-membrane translocator</fullName>
    </submittedName>
</protein>
<evidence type="ECO:0000256" key="3">
    <source>
        <dbReference type="ARBA" id="ARBA00022692"/>
    </source>
</evidence>
<dbReference type="EMBL" id="CCAE010000003">
    <property type="protein sequence ID" value="CDN86296.1"/>
    <property type="molecule type" value="Genomic_DNA"/>
</dbReference>
<feature type="transmembrane region" description="Helical" evidence="6">
    <location>
        <begin position="289"/>
        <end position="308"/>
    </location>
</feature>
<organism evidence="7 8">
    <name type="scientific">Hydrogenophaga intermedia</name>
    <dbReference type="NCBI Taxonomy" id="65786"/>
    <lineage>
        <taxon>Bacteria</taxon>
        <taxon>Pseudomonadati</taxon>
        <taxon>Pseudomonadota</taxon>
        <taxon>Betaproteobacteria</taxon>
        <taxon>Burkholderiales</taxon>
        <taxon>Comamonadaceae</taxon>
        <taxon>Hydrogenophaga</taxon>
    </lineage>
</organism>